<dbReference type="AlphaFoldDB" id="A0A4V2SGL3"/>
<gene>
    <name evidence="2" type="ORF">EV684_10827</name>
</gene>
<name>A0A4V2SGL3_RUBGE</name>
<dbReference type="GeneID" id="99683774"/>
<evidence type="ECO:0000313" key="3">
    <source>
        <dbReference type="Proteomes" id="UP000295106"/>
    </source>
</evidence>
<feature type="chain" id="PRO_5020256395" evidence="1">
    <location>
        <begin position="26"/>
        <end position="313"/>
    </location>
</feature>
<protein>
    <submittedName>
        <fullName evidence="2">MxaA protein</fullName>
    </submittedName>
</protein>
<dbReference type="RefSeq" id="WP_132647759.1">
    <property type="nucleotide sequence ID" value="NZ_CP181386.1"/>
</dbReference>
<evidence type="ECO:0000256" key="1">
    <source>
        <dbReference type="SAM" id="SignalP"/>
    </source>
</evidence>
<organism evidence="2 3">
    <name type="scientific">Rubrivivax gelatinosus</name>
    <name type="common">Rhodocyclus gelatinosus</name>
    <name type="synonym">Rhodopseudomonas gelatinosa</name>
    <dbReference type="NCBI Taxonomy" id="28068"/>
    <lineage>
        <taxon>Bacteria</taxon>
        <taxon>Pseudomonadati</taxon>
        <taxon>Pseudomonadota</taxon>
        <taxon>Betaproteobacteria</taxon>
        <taxon>Burkholderiales</taxon>
        <taxon>Sphaerotilaceae</taxon>
        <taxon>Rubrivivax</taxon>
    </lineage>
</organism>
<sequence length="313" mass="34100">MSWRTAVATAAAGLLVLGLPGAAVAQDDARPRLLQVQPPRDSGHHLGDRLEYRVLLAWPRDWEIDRDGLTPPAGPERAIELREHRVDAGPHGCGECRWLTLHWQIFKGPRSAEDLSLPATPLRLRRGDELVSLELPAAVVAVSPLVPWDSRRDWLGSVRPGWVARPFDAGARAAEAGAALALAAAALLVRAWATGRLAVGRPARPFATAWRALRRRRPAAQPADAEDLRHWHRAFDATAGATVFADDLDAFFAARPALAPLATASRRVFEASRRRFFLGEPEAPGPTRGELVELLQRLARAEFESAARPAAHA</sequence>
<accession>A0A4V2SGL3</accession>
<dbReference type="OrthoDB" id="5608210at2"/>
<dbReference type="EMBL" id="SLXD01000008">
    <property type="protein sequence ID" value="TCP01688.1"/>
    <property type="molecule type" value="Genomic_DNA"/>
</dbReference>
<evidence type="ECO:0000313" key="2">
    <source>
        <dbReference type="EMBL" id="TCP01688.1"/>
    </source>
</evidence>
<feature type="signal peptide" evidence="1">
    <location>
        <begin position="1"/>
        <end position="25"/>
    </location>
</feature>
<proteinExistence type="predicted"/>
<reference evidence="2 3" key="1">
    <citation type="submission" date="2019-03" db="EMBL/GenBank/DDBJ databases">
        <title>Genomic Encyclopedia of Type Strains, Phase IV (KMG-IV): sequencing the most valuable type-strain genomes for metagenomic binning, comparative biology and taxonomic classification.</title>
        <authorList>
            <person name="Goeker M."/>
        </authorList>
    </citation>
    <scope>NUCLEOTIDE SEQUENCE [LARGE SCALE GENOMIC DNA]</scope>
    <source>
        <strain evidence="2 3">DSM 1709</strain>
    </source>
</reference>
<keyword evidence="1" id="KW-0732">Signal</keyword>
<comment type="caution">
    <text evidence="2">The sequence shown here is derived from an EMBL/GenBank/DDBJ whole genome shotgun (WGS) entry which is preliminary data.</text>
</comment>
<dbReference type="Proteomes" id="UP000295106">
    <property type="component" value="Unassembled WGS sequence"/>
</dbReference>